<evidence type="ECO:0008006" key="5">
    <source>
        <dbReference type="Google" id="ProtNLM"/>
    </source>
</evidence>
<evidence type="ECO:0000313" key="4">
    <source>
        <dbReference type="Proteomes" id="UP001159364"/>
    </source>
</evidence>
<feature type="transmembrane region" description="Helical" evidence="2">
    <location>
        <begin position="20"/>
        <end position="44"/>
    </location>
</feature>
<sequence length="195" mass="22179">MDLNMFQRIHATRRSNKHQVLGNFLLYSLTVLTCSLFCSSPIWFPSLLSYLKIFVFSFLPGITSLLISPRSLFIVGNLIIIALIGESRFLASNLSPSANAYYDEYINQKRSFQPSAISEEKKDKKLENKSSEDGTKVEGKEREELAENLKVNEKEDGDGEDGLPTEELKKRADDFIARVNRQRMLEARLPVCHST</sequence>
<keyword evidence="2" id="KW-0472">Membrane</keyword>
<proteinExistence type="predicted"/>
<evidence type="ECO:0000313" key="3">
    <source>
        <dbReference type="EMBL" id="KAJ8772444.1"/>
    </source>
</evidence>
<comment type="caution">
    <text evidence="3">The sequence shown here is derived from an EMBL/GenBank/DDBJ whole genome shotgun (WGS) entry which is preliminary data.</text>
</comment>
<feature type="compositionally biased region" description="Basic and acidic residues" evidence="1">
    <location>
        <begin position="118"/>
        <end position="154"/>
    </location>
</feature>
<dbReference type="PANTHER" id="PTHR35762">
    <property type="entry name" value="TRANSMEMBRANE PROTEIN"/>
    <property type="match status" value="1"/>
</dbReference>
<evidence type="ECO:0000256" key="2">
    <source>
        <dbReference type="SAM" id="Phobius"/>
    </source>
</evidence>
<gene>
    <name evidence="3" type="ORF">K2173_027621</name>
</gene>
<accession>A0AAV8U2D9</accession>
<dbReference type="EMBL" id="JAIWQS010000002">
    <property type="protein sequence ID" value="KAJ8772444.1"/>
    <property type="molecule type" value="Genomic_DNA"/>
</dbReference>
<protein>
    <recommendedName>
        <fullName evidence="5">DUF4408 domain-containing protein</fullName>
    </recommendedName>
</protein>
<dbReference type="PANTHER" id="PTHR35762:SF2">
    <property type="entry name" value="TRANSMEMBRANE PROTEIN"/>
    <property type="match status" value="1"/>
</dbReference>
<evidence type="ECO:0000256" key="1">
    <source>
        <dbReference type="SAM" id="MobiDB-lite"/>
    </source>
</evidence>
<keyword evidence="2" id="KW-1133">Transmembrane helix</keyword>
<name>A0AAV8U2D9_9ROSI</name>
<feature type="transmembrane region" description="Helical" evidence="2">
    <location>
        <begin position="50"/>
        <end position="67"/>
    </location>
</feature>
<feature type="compositionally biased region" description="Acidic residues" evidence="1">
    <location>
        <begin position="155"/>
        <end position="164"/>
    </location>
</feature>
<keyword evidence="2" id="KW-0812">Transmembrane</keyword>
<feature type="region of interest" description="Disordered" evidence="1">
    <location>
        <begin position="116"/>
        <end position="168"/>
    </location>
</feature>
<dbReference type="Proteomes" id="UP001159364">
    <property type="component" value="Linkage Group LG02"/>
</dbReference>
<keyword evidence="4" id="KW-1185">Reference proteome</keyword>
<dbReference type="AlphaFoldDB" id="A0AAV8U2D9"/>
<reference evidence="3 4" key="1">
    <citation type="submission" date="2021-09" db="EMBL/GenBank/DDBJ databases">
        <title>Genomic insights and catalytic innovation underlie evolution of tropane alkaloids biosynthesis.</title>
        <authorList>
            <person name="Wang Y.-J."/>
            <person name="Tian T."/>
            <person name="Huang J.-P."/>
            <person name="Huang S.-X."/>
        </authorList>
    </citation>
    <scope>NUCLEOTIDE SEQUENCE [LARGE SCALE GENOMIC DNA]</scope>
    <source>
        <strain evidence="3">KIB-2018</strain>
        <tissue evidence="3">Leaf</tissue>
    </source>
</reference>
<organism evidence="3 4">
    <name type="scientific">Erythroxylum novogranatense</name>
    <dbReference type="NCBI Taxonomy" id="1862640"/>
    <lineage>
        <taxon>Eukaryota</taxon>
        <taxon>Viridiplantae</taxon>
        <taxon>Streptophyta</taxon>
        <taxon>Embryophyta</taxon>
        <taxon>Tracheophyta</taxon>
        <taxon>Spermatophyta</taxon>
        <taxon>Magnoliopsida</taxon>
        <taxon>eudicotyledons</taxon>
        <taxon>Gunneridae</taxon>
        <taxon>Pentapetalae</taxon>
        <taxon>rosids</taxon>
        <taxon>fabids</taxon>
        <taxon>Malpighiales</taxon>
        <taxon>Erythroxylaceae</taxon>
        <taxon>Erythroxylum</taxon>
    </lineage>
</organism>